<protein>
    <submittedName>
        <fullName evidence="1">Uncharacterized protein</fullName>
    </submittedName>
</protein>
<sequence>MSGCLKTVVCGVLSQEVRSLVAELLHDNDLFVYWRPELGTSASTSANFKLRNCRSEMDLVMVTAIHPHFKLPVVHLLNPNKVEKVE</sequence>
<gene>
    <name evidence="1" type="ORF">O3P69_020534</name>
</gene>
<name>A0AAW0TLI5_SCYPA</name>
<organism evidence="1 2">
    <name type="scientific">Scylla paramamosain</name>
    <name type="common">Mud crab</name>
    <dbReference type="NCBI Taxonomy" id="85552"/>
    <lineage>
        <taxon>Eukaryota</taxon>
        <taxon>Metazoa</taxon>
        <taxon>Ecdysozoa</taxon>
        <taxon>Arthropoda</taxon>
        <taxon>Crustacea</taxon>
        <taxon>Multicrustacea</taxon>
        <taxon>Malacostraca</taxon>
        <taxon>Eumalacostraca</taxon>
        <taxon>Eucarida</taxon>
        <taxon>Decapoda</taxon>
        <taxon>Pleocyemata</taxon>
        <taxon>Brachyura</taxon>
        <taxon>Eubrachyura</taxon>
        <taxon>Portunoidea</taxon>
        <taxon>Portunidae</taxon>
        <taxon>Portuninae</taxon>
        <taxon>Scylla</taxon>
    </lineage>
</organism>
<dbReference type="AlphaFoldDB" id="A0AAW0TLI5"/>
<reference evidence="1 2" key="1">
    <citation type="submission" date="2023-03" db="EMBL/GenBank/DDBJ databases">
        <title>High-quality genome of Scylla paramamosain provides insights in environmental adaptation.</title>
        <authorList>
            <person name="Zhang L."/>
        </authorList>
    </citation>
    <scope>NUCLEOTIDE SEQUENCE [LARGE SCALE GENOMIC DNA]</scope>
    <source>
        <strain evidence="1">LZ_2023a</strain>
        <tissue evidence="1">Muscle</tissue>
    </source>
</reference>
<accession>A0AAW0TLI5</accession>
<dbReference type="EMBL" id="JARAKH010000028">
    <property type="protein sequence ID" value="KAK8388603.1"/>
    <property type="molecule type" value="Genomic_DNA"/>
</dbReference>
<evidence type="ECO:0000313" key="1">
    <source>
        <dbReference type="EMBL" id="KAK8388603.1"/>
    </source>
</evidence>
<evidence type="ECO:0000313" key="2">
    <source>
        <dbReference type="Proteomes" id="UP001487740"/>
    </source>
</evidence>
<keyword evidence="2" id="KW-1185">Reference proteome</keyword>
<dbReference type="Proteomes" id="UP001487740">
    <property type="component" value="Unassembled WGS sequence"/>
</dbReference>
<comment type="caution">
    <text evidence="1">The sequence shown here is derived from an EMBL/GenBank/DDBJ whole genome shotgun (WGS) entry which is preliminary data.</text>
</comment>
<proteinExistence type="predicted"/>